<dbReference type="PANTHER" id="PTHR10857">
    <property type="entry name" value="COPINE"/>
    <property type="match status" value="1"/>
</dbReference>
<evidence type="ECO:0000313" key="3">
    <source>
        <dbReference type="Proteomes" id="UP000266723"/>
    </source>
</evidence>
<proteinExistence type="predicted"/>
<reference evidence="2 3" key="1">
    <citation type="journal article" date="2020" name="BMC Genomics">
        <title>Intraspecific diversification of the crop wild relative Brassica cretica Lam. using demographic model selection.</title>
        <authorList>
            <person name="Kioukis A."/>
            <person name="Michalopoulou V.A."/>
            <person name="Briers L."/>
            <person name="Pirintsos S."/>
            <person name="Studholme D.J."/>
            <person name="Pavlidis P."/>
            <person name="Sarris P.F."/>
        </authorList>
    </citation>
    <scope>NUCLEOTIDE SEQUENCE [LARGE SCALE GENOMIC DNA]</scope>
    <source>
        <strain evidence="3">cv. PFS-1207/04</strain>
    </source>
</reference>
<protein>
    <recommendedName>
        <fullName evidence="1">Copine C-terminal domain-containing protein</fullName>
    </recommendedName>
</protein>
<dbReference type="InterPro" id="IPR010734">
    <property type="entry name" value="Copine_C"/>
</dbReference>
<sequence>MKEDGNESHCFELTRDDESYGLEGIMSAFANTRTSVVPAETIRLRDMIEKAIEIASQARAQNVRKYFVLQIVTGDGVCSDIDGTIDALVRASNENFPGYYGSWRGPPVFCF</sequence>
<dbReference type="Proteomes" id="UP000266723">
    <property type="component" value="Unassembled WGS sequence"/>
</dbReference>
<dbReference type="Pfam" id="PF07002">
    <property type="entry name" value="Copine"/>
    <property type="match status" value="1"/>
</dbReference>
<feature type="domain" description="Copine C-terminal" evidence="1">
    <location>
        <begin position="9"/>
        <end position="93"/>
    </location>
</feature>
<organism evidence="2 3">
    <name type="scientific">Brassica cretica</name>
    <name type="common">Mustard</name>
    <dbReference type="NCBI Taxonomy" id="69181"/>
    <lineage>
        <taxon>Eukaryota</taxon>
        <taxon>Viridiplantae</taxon>
        <taxon>Streptophyta</taxon>
        <taxon>Embryophyta</taxon>
        <taxon>Tracheophyta</taxon>
        <taxon>Spermatophyta</taxon>
        <taxon>Magnoliopsida</taxon>
        <taxon>eudicotyledons</taxon>
        <taxon>Gunneridae</taxon>
        <taxon>Pentapetalae</taxon>
        <taxon>rosids</taxon>
        <taxon>malvids</taxon>
        <taxon>Brassicales</taxon>
        <taxon>Brassicaceae</taxon>
        <taxon>Brassiceae</taxon>
        <taxon>Brassica</taxon>
    </lineage>
</organism>
<gene>
    <name evidence="2" type="ORF">DY000_02064272</name>
</gene>
<name>A0ABQ7ATA4_BRACR</name>
<evidence type="ECO:0000259" key="1">
    <source>
        <dbReference type="Pfam" id="PF07002"/>
    </source>
</evidence>
<evidence type="ECO:0000313" key="2">
    <source>
        <dbReference type="EMBL" id="KAF3517301.1"/>
    </source>
</evidence>
<comment type="caution">
    <text evidence="2">The sequence shown here is derived from an EMBL/GenBank/DDBJ whole genome shotgun (WGS) entry which is preliminary data.</text>
</comment>
<dbReference type="InterPro" id="IPR045052">
    <property type="entry name" value="Copine"/>
</dbReference>
<accession>A0ABQ7ATA4</accession>
<dbReference type="PANTHER" id="PTHR10857:SF120">
    <property type="entry name" value="PROTEIN BONZAI 3"/>
    <property type="match status" value="1"/>
</dbReference>
<dbReference type="EMBL" id="QGKV02001556">
    <property type="protein sequence ID" value="KAF3517301.1"/>
    <property type="molecule type" value="Genomic_DNA"/>
</dbReference>
<keyword evidence="3" id="KW-1185">Reference proteome</keyword>